<accession>A0A5M8QYP2</accession>
<protein>
    <submittedName>
        <fullName evidence="2">Type II toxin-antitoxin system VapC family toxin</fullName>
    </submittedName>
</protein>
<evidence type="ECO:0000313" key="3">
    <source>
        <dbReference type="Proteomes" id="UP000323994"/>
    </source>
</evidence>
<dbReference type="InterPro" id="IPR052919">
    <property type="entry name" value="TA_system_RNase"/>
</dbReference>
<gene>
    <name evidence="2" type="ORF">FEM33_06060</name>
</gene>
<dbReference type="EMBL" id="VBSN01000027">
    <property type="protein sequence ID" value="KAA6440170.1"/>
    <property type="molecule type" value="Genomic_DNA"/>
</dbReference>
<dbReference type="PANTHER" id="PTHR36173">
    <property type="entry name" value="RIBONUCLEASE VAPC16-RELATED"/>
    <property type="match status" value="1"/>
</dbReference>
<dbReference type="InterPro" id="IPR002716">
    <property type="entry name" value="PIN_dom"/>
</dbReference>
<sequence length="64" mass="7467">MAELTQTSIKILPITFAHILQISKMDYLHKDPFDRIIIAQGLEEGFSIISKDPNFPLYQVNLYW</sequence>
<dbReference type="OrthoDB" id="9798990at2"/>
<reference evidence="2 3" key="1">
    <citation type="submission" date="2019-05" db="EMBL/GenBank/DDBJ databases">
        <authorList>
            <person name="Qu J.-H."/>
        </authorList>
    </citation>
    <scope>NUCLEOTIDE SEQUENCE [LARGE SCALE GENOMIC DNA]</scope>
    <source>
        <strain evidence="2 3">NS28</strain>
    </source>
</reference>
<dbReference type="InterPro" id="IPR029060">
    <property type="entry name" value="PIN-like_dom_sf"/>
</dbReference>
<proteinExistence type="predicted"/>
<organism evidence="2 3">
    <name type="scientific">Dyadobacter flavalbus</name>
    <dbReference type="NCBI Taxonomy" id="2579942"/>
    <lineage>
        <taxon>Bacteria</taxon>
        <taxon>Pseudomonadati</taxon>
        <taxon>Bacteroidota</taxon>
        <taxon>Cytophagia</taxon>
        <taxon>Cytophagales</taxon>
        <taxon>Spirosomataceae</taxon>
        <taxon>Dyadobacter</taxon>
    </lineage>
</organism>
<evidence type="ECO:0000259" key="1">
    <source>
        <dbReference type="Pfam" id="PF01850"/>
    </source>
</evidence>
<evidence type="ECO:0000313" key="2">
    <source>
        <dbReference type="EMBL" id="KAA6440170.1"/>
    </source>
</evidence>
<dbReference type="PANTHER" id="PTHR36173:SF2">
    <property type="entry name" value="RIBONUCLEASE VAPC16"/>
    <property type="match status" value="1"/>
</dbReference>
<name>A0A5M8QYP2_9BACT</name>
<keyword evidence="3" id="KW-1185">Reference proteome</keyword>
<dbReference type="Pfam" id="PF01850">
    <property type="entry name" value="PIN"/>
    <property type="match status" value="1"/>
</dbReference>
<feature type="domain" description="PIN" evidence="1">
    <location>
        <begin position="5"/>
        <end position="56"/>
    </location>
</feature>
<dbReference type="Proteomes" id="UP000323994">
    <property type="component" value="Unassembled WGS sequence"/>
</dbReference>
<dbReference type="SUPFAM" id="SSF88723">
    <property type="entry name" value="PIN domain-like"/>
    <property type="match status" value="1"/>
</dbReference>
<comment type="caution">
    <text evidence="2">The sequence shown here is derived from an EMBL/GenBank/DDBJ whole genome shotgun (WGS) entry which is preliminary data.</text>
</comment>
<dbReference type="AlphaFoldDB" id="A0A5M8QYP2"/>